<dbReference type="EMBL" id="CABIJS010000714">
    <property type="protein sequence ID" value="VUZ57263.1"/>
    <property type="molecule type" value="Genomic_DNA"/>
</dbReference>
<dbReference type="AlphaFoldDB" id="A0A564ZDX9"/>
<proteinExistence type="predicted"/>
<name>A0A564ZDX9_HYMDI</name>
<reference evidence="1 2" key="1">
    <citation type="submission" date="2019-07" db="EMBL/GenBank/DDBJ databases">
        <authorList>
            <person name="Jastrzebski P J."/>
            <person name="Paukszto L."/>
            <person name="Jastrzebski P J."/>
        </authorList>
    </citation>
    <scope>NUCLEOTIDE SEQUENCE [LARGE SCALE GENOMIC DNA]</scope>
    <source>
        <strain evidence="1 2">WMS-il1</strain>
    </source>
</reference>
<evidence type="ECO:0000313" key="1">
    <source>
        <dbReference type="EMBL" id="VUZ57263.1"/>
    </source>
</evidence>
<accession>A0A564ZDX9</accession>
<dbReference type="Proteomes" id="UP000321570">
    <property type="component" value="Unassembled WGS sequence"/>
</dbReference>
<gene>
    <name evidence="1" type="ORF">WMSIL1_LOCUS14713</name>
</gene>
<evidence type="ECO:0000313" key="2">
    <source>
        <dbReference type="Proteomes" id="UP000321570"/>
    </source>
</evidence>
<protein>
    <submittedName>
        <fullName evidence="1">Uncharacterized protein</fullName>
    </submittedName>
</protein>
<organism evidence="1 2">
    <name type="scientific">Hymenolepis diminuta</name>
    <name type="common">Rat tapeworm</name>
    <dbReference type="NCBI Taxonomy" id="6216"/>
    <lineage>
        <taxon>Eukaryota</taxon>
        <taxon>Metazoa</taxon>
        <taxon>Spiralia</taxon>
        <taxon>Lophotrochozoa</taxon>
        <taxon>Platyhelminthes</taxon>
        <taxon>Cestoda</taxon>
        <taxon>Eucestoda</taxon>
        <taxon>Cyclophyllidea</taxon>
        <taxon>Hymenolepididae</taxon>
        <taxon>Hymenolepis</taxon>
    </lineage>
</organism>
<feature type="non-terminal residue" evidence="1">
    <location>
        <position position="1"/>
    </location>
</feature>
<sequence>VEFTKLRRLIKGISRGLKHSGNCHRTIERIANKCGVRARILPVNHRSVILQRSVDYI</sequence>
<keyword evidence="2" id="KW-1185">Reference proteome</keyword>